<evidence type="ECO:0000313" key="8">
    <source>
        <dbReference type="Proteomes" id="UP001161390"/>
    </source>
</evidence>
<organism evidence="7 8">
    <name type="scientific">Algimonas porphyrae</name>
    <dbReference type="NCBI Taxonomy" id="1128113"/>
    <lineage>
        <taxon>Bacteria</taxon>
        <taxon>Pseudomonadati</taxon>
        <taxon>Pseudomonadota</taxon>
        <taxon>Alphaproteobacteria</taxon>
        <taxon>Maricaulales</taxon>
        <taxon>Robiginitomaculaceae</taxon>
        <taxon>Algimonas</taxon>
    </lineage>
</organism>
<evidence type="ECO:0000256" key="5">
    <source>
        <dbReference type="RuleBase" id="RU361277"/>
    </source>
</evidence>
<keyword evidence="3 5" id="KW-0862">Zinc</keyword>
<dbReference type="InterPro" id="IPR047109">
    <property type="entry name" value="CAD-like"/>
</dbReference>
<reference evidence="7" key="1">
    <citation type="journal article" date="2014" name="Int. J. Syst. Evol. Microbiol.">
        <title>Complete genome of a new Firmicutes species belonging to the dominant human colonic microbiota ('Ruminococcus bicirculans') reveals two chromosomes and a selective capacity to utilize plant glucans.</title>
        <authorList>
            <consortium name="NISC Comparative Sequencing Program"/>
            <person name="Wegmann U."/>
            <person name="Louis P."/>
            <person name="Goesmann A."/>
            <person name="Henrissat B."/>
            <person name="Duncan S.H."/>
            <person name="Flint H.J."/>
        </authorList>
    </citation>
    <scope>NUCLEOTIDE SEQUENCE</scope>
    <source>
        <strain evidence="7">NBRC 108216</strain>
    </source>
</reference>
<dbReference type="SUPFAM" id="SSF51735">
    <property type="entry name" value="NAD(P)-binding Rossmann-fold domains"/>
    <property type="match status" value="1"/>
</dbReference>
<feature type="domain" description="Enoyl reductase (ER)" evidence="6">
    <location>
        <begin position="26"/>
        <end position="344"/>
    </location>
</feature>
<evidence type="ECO:0000259" key="6">
    <source>
        <dbReference type="SMART" id="SM00829"/>
    </source>
</evidence>
<dbReference type="SUPFAM" id="SSF50129">
    <property type="entry name" value="GroES-like"/>
    <property type="match status" value="1"/>
</dbReference>
<name>A0ABQ5UXV3_9PROT</name>
<dbReference type="Proteomes" id="UP001161390">
    <property type="component" value="Unassembled WGS sequence"/>
</dbReference>
<dbReference type="Gene3D" id="3.90.180.10">
    <property type="entry name" value="Medium-chain alcohol dehydrogenases, catalytic domain"/>
    <property type="match status" value="1"/>
</dbReference>
<reference evidence="7" key="2">
    <citation type="submission" date="2023-01" db="EMBL/GenBank/DDBJ databases">
        <title>Draft genome sequence of Algimonas porphyrae strain NBRC 108216.</title>
        <authorList>
            <person name="Sun Q."/>
            <person name="Mori K."/>
        </authorList>
    </citation>
    <scope>NUCLEOTIDE SEQUENCE</scope>
    <source>
        <strain evidence="7">NBRC 108216</strain>
    </source>
</reference>
<dbReference type="CDD" id="cd05283">
    <property type="entry name" value="CAD1"/>
    <property type="match status" value="1"/>
</dbReference>
<dbReference type="Pfam" id="PF00107">
    <property type="entry name" value="ADH_zinc_N"/>
    <property type="match status" value="1"/>
</dbReference>
<dbReference type="SMART" id="SM00829">
    <property type="entry name" value="PKS_ER"/>
    <property type="match status" value="1"/>
</dbReference>
<evidence type="ECO:0000256" key="1">
    <source>
        <dbReference type="ARBA" id="ARBA00001947"/>
    </source>
</evidence>
<dbReference type="Gene3D" id="3.40.50.720">
    <property type="entry name" value="NAD(P)-binding Rossmann-like Domain"/>
    <property type="match status" value="1"/>
</dbReference>
<keyword evidence="4" id="KW-0560">Oxidoreductase</keyword>
<dbReference type="EMBL" id="BSNJ01000002">
    <property type="protein sequence ID" value="GLQ20111.1"/>
    <property type="molecule type" value="Genomic_DNA"/>
</dbReference>
<dbReference type="InterPro" id="IPR036291">
    <property type="entry name" value="NAD(P)-bd_dom_sf"/>
</dbReference>
<sequence>MGLSPEPKWETMMTEFKAYAAIEAGGTLEPFTYDPGPIAADEVEIKILASGLCHSDISMINNDWRASQYPLVPGHEVIGEVVAVGDDVSHLSVGQNVGVGWTSHSCLHCSPCLSGRQQRCQTGTTTIGGHGGFADRIRVQHVWAVPLPDGIDLQSAGPLFCGGITVFAPFLDFDLKPTDRVGIIGIGGLGHLAVQFANAWGCEVTAFTSSMDKEAELTELGAHRIVNSRDDAAIKAEAGYFDFILTTVNVSLNWPLYLSALRPNGKLITVGVVPEPMGIPAFPLIGGQRVVSGSDTGPPDMVAKMLEFCVRHDIKPMIETFPMAECNTAIKRLKSGEARYRIVLEN</sequence>
<comment type="similarity">
    <text evidence="5">Belongs to the zinc-containing alcohol dehydrogenase family.</text>
</comment>
<proteinExistence type="inferred from homology"/>
<dbReference type="InterPro" id="IPR020843">
    <property type="entry name" value="ER"/>
</dbReference>
<evidence type="ECO:0000256" key="2">
    <source>
        <dbReference type="ARBA" id="ARBA00022723"/>
    </source>
</evidence>
<dbReference type="InterPro" id="IPR013149">
    <property type="entry name" value="ADH-like_C"/>
</dbReference>
<dbReference type="Pfam" id="PF08240">
    <property type="entry name" value="ADH_N"/>
    <property type="match status" value="1"/>
</dbReference>
<evidence type="ECO:0000313" key="7">
    <source>
        <dbReference type="EMBL" id="GLQ20111.1"/>
    </source>
</evidence>
<comment type="caution">
    <text evidence="7">The sequence shown here is derived from an EMBL/GenBank/DDBJ whole genome shotgun (WGS) entry which is preliminary data.</text>
</comment>
<dbReference type="PROSITE" id="PS00059">
    <property type="entry name" value="ADH_ZINC"/>
    <property type="match status" value="1"/>
</dbReference>
<accession>A0ABQ5UXV3</accession>
<gene>
    <name evidence="7" type="primary">yjgB</name>
    <name evidence="7" type="ORF">GCM10007854_10660</name>
</gene>
<protein>
    <submittedName>
        <fullName evidence="7">Alcohol dehydrogenase</fullName>
    </submittedName>
</protein>
<evidence type="ECO:0000256" key="4">
    <source>
        <dbReference type="ARBA" id="ARBA00023002"/>
    </source>
</evidence>
<dbReference type="InterPro" id="IPR002328">
    <property type="entry name" value="ADH_Zn_CS"/>
</dbReference>
<dbReference type="InterPro" id="IPR011032">
    <property type="entry name" value="GroES-like_sf"/>
</dbReference>
<dbReference type="InterPro" id="IPR029752">
    <property type="entry name" value="D-isomer_DH_CS1"/>
</dbReference>
<keyword evidence="8" id="KW-1185">Reference proteome</keyword>
<keyword evidence="2 5" id="KW-0479">Metal-binding</keyword>
<dbReference type="InterPro" id="IPR013154">
    <property type="entry name" value="ADH-like_N"/>
</dbReference>
<evidence type="ECO:0000256" key="3">
    <source>
        <dbReference type="ARBA" id="ARBA00022833"/>
    </source>
</evidence>
<comment type="cofactor">
    <cofactor evidence="1 5">
        <name>Zn(2+)</name>
        <dbReference type="ChEBI" id="CHEBI:29105"/>
    </cofactor>
</comment>
<dbReference type="PROSITE" id="PS00065">
    <property type="entry name" value="D_2_HYDROXYACID_DH_1"/>
    <property type="match status" value="1"/>
</dbReference>
<dbReference type="PANTHER" id="PTHR42683">
    <property type="entry name" value="ALDEHYDE REDUCTASE"/>
    <property type="match status" value="1"/>
</dbReference>